<reference evidence="1" key="1">
    <citation type="journal article" date="2019" name="bioRxiv">
        <title>The Genome of the Zebra Mussel, Dreissena polymorpha: A Resource for Invasive Species Research.</title>
        <authorList>
            <person name="McCartney M.A."/>
            <person name="Auch B."/>
            <person name="Kono T."/>
            <person name="Mallez S."/>
            <person name="Zhang Y."/>
            <person name="Obille A."/>
            <person name="Becker A."/>
            <person name="Abrahante J.E."/>
            <person name="Garbe J."/>
            <person name="Badalamenti J.P."/>
            <person name="Herman A."/>
            <person name="Mangelson H."/>
            <person name="Liachko I."/>
            <person name="Sullivan S."/>
            <person name="Sone E.D."/>
            <person name="Koren S."/>
            <person name="Silverstein K.A.T."/>
            <person name="Beckman K.B."/>
            <person name="Gohl D.M."/>
        </authorList>
    </citation>
    <scope>NUCLEOTIDE SEQUENCE</scope>
    <source>
        <strain evidence="1">Duluth1</strain>
        <tissue evidence="1">Whole animal</tissue>
    </source>
</reference>
<evidence type="ECO:0000313" key="1">
    <source>
        <dbReference type="EMBL" id="KAH3808919.1"/>
    </source>
</evidence>
<name>A0A9D4G4F8_DREPO</name>
<accession>A0A9D4G4F8</accession>
<sequence>MERTVKTPAYGVPSYLPVSTGRLCVRSVGQNREHSVFAGYNFNCFLGLRVTQSASPPLGLFVR</sequence>
<dbReference type="AlphaFoldDB" id="A0A9D4G4F8"/>
<protein>
    <submittedName>
        <fullName evidence="1">Uncharacterized protein</fullName>
    </submittedName>
</protein>
<comment type="caution">
    <text evidence="1">The sequence shown here is derived from an EMBL/GenBank/DDBJ whole genome shotgun (WGS) entry which is preliminary data.</text>
</comment>
<proteinExistence type="predicted"/>
<feature type="non-terminal residue" evidence="1">
    <location>
        <position position="1"/>
    </location>
</feature>
<dbReference type="EMBL" id="JAIWYP010000006">
    <property type="protein sequence ID" value="KAH3808919.1"/>
    <property type="molecule type" value="Genomic_DNA"/>
</dbReference>
<organism evidence="1 2">
    <name type="scientific">Dreissena polymorpha</name>
    <name type="common">Zebra mussel</name>
    <name type="synonym">Mytilus polymorpha</name>
    <dbReference type="NCBI Taxonomy" id="45954"/>
    <lineage>
        <taxon>Eukaryota</taxon>
        <taxon>Metazoa</taxon>
        <taxon>Spiralia</taxon>
        <taxon>Lophotrochozoa</taxon>
        <taxon>Mollusca</taxon>
        <taxon>Bivalvia</taxon>
        <taxon>Autobranchia</taxon>
        <taxon>Heteroconchia</taxon>
        <taxon>Euheterodonta</taxon>
        <taxon>Imparidentia</taxon>
        <taxon>Neoheterodontei</taxon>
        <taxon>Myida</taxon>
        <taxon>Dreissenoidea</taxon>
        <taxon>Dreissenidae</taxon>
        <taxon>Dreissena</taxon>
    </lineage>
</organism>
<keyword evidence="2" id="KW-1185">Reference proteome</keyword>
<gene>
    <name evidence="1" type="ORF">DPMN_137279</name>
</gene>
<reference evidence="1" key="2">
    <citation type="submission" date="2020-11" db="EMBL/GenBank/DDBJ databases">
        <authorList>
            <person name="McCartney M.A."/>
            <person name="Auch B."/>
            <person name="Kono T."/>
            <person name="Mallez S."/>
            <person name="Becker A."/>
            <person name="Gohl D.M."/>
            <person name="Silverstein K.A.T."/>
            <person name="Koren S."/>
            <person name="Bechman K.B."/>
            <person name="Herman A."/>
            <person name="Abrahante J.E."/>
            <person name="Garbe J."/>
        </authorList>
    </citation>
    <scope>NUCLEOTIDE SEQUENCE</scope>
    <source>
        <strain evidence="1">Duluth1</strain>
        <tissue evidence="1">Whole animal</tissue>
    </source>
</reference>
<dbReference type="Proteomes" id="UP000828390">
    <property type="component" value="Unassembled WGS sequence"/>
</dbReference>
<evidence type="ECO:0000313" key="2">
    <source>
        <dbReference type="Proteomes" id="UP000828390"/>
    </source>
</evidence>